<sequence>MPIGKPDKPSRLHDRSHALRGNESMDALRPLWDAERPGLHSHAERGNDQSSAISQPTIPRTMKYNNEGPSRHPSPVWNVAVNAP</sequence>
<feature type="compositionally biased region" description="Basic and acidic residues" evidence="1">
    <location>
        <begin position="1"/>
        <end position="17"/>
    </location>
</feature>
<proteinExistence type="predicted"/>
<gene>
    <name evidence="2" type="ORF">SAMN04489798_1403</name>
</gene>
<dbReference type="AlphaFoldDB" id="A0A1H0EZ50"/>
<name>A0A1H0EZ50_9PSED</name>
<protein>
    <submittedName>
        <fullName evidence="2">Uncharacterized protein</fullName>
    </submittedName>
</protein>
<organism evidence="2 3">
    <name type="scientific">Pseudomonas arsenicoxydans</name>
    <dbReference type="NCBI Taxonomy" id="702115"/>
    <lineage>
        <taxon>Bacteria</taxon>
        <taxon>Pseudomonadati</taxon>
        <taxon>Pseudomonadota</taxon>
        <taxon>Gammaproteobacteria</taxon>
        <taxon>Pseudomonadales</taxon>
        <taxon>Pseudomonadaceae</taxon>
        <taxon>Pseudomonas</taxon>
    </lineage>
</organism>
<evidence type="ECO:0000313" key="2">
    <source>
        <dbReference type="EMBL" id="SDN87684.1"/>
    </source>
</evidence>
<dbReference type="EMBL" id="LT629705">
    <property type="protein sequence ID" value="SDN87684.1"/>
    <property type="molecule type" value="Genomic_DNA"/>
</dbReference>
<feature type="region of interest" description="Disordered" evidence="1">
    <location>
        <begin position="1"/>
        <end position="84"/>
    </location>
</feature>
<feature type="compositionally biased region" description="Polar residues" evidence="1">
    <location>
        <begin position="48"/>
        <end position="68"/>
    </location>
</feature>
<feature type="compositionally biased region" description="Basic and acidic residues" evidence="1">
    <location>
        <begin position="32"/>
        <end position="47"/>
    </location>
</feature>
<dbReference type="Proteomes" id="UP000198827">
    <property type="component" value="Chromosome I"/>
</dbReference>
<reference evidence="2 3" key="1">
    <citation type="submission" date="2016-10" db="EMBL/GenBank/DDBJ databases">
        <authorList>
            <person name="de Groot N.N."/>
        </authorList>
    </citation>
    <scope>NUCLEOTIDE SEQUENCE [LARGE SCALE GENOMIC DNA]</scope>
    <source>
        <strain evidence="2 3">CECT 7543</strain>
    </source>
</reference>
<evidence type="ECO:0000313" key="3">
    <source>
        <dbReference type="Proteomes" id="UP000198827"/>
    </source>
</evidence>
<accession>A0A1H0EZ50</accession>
<evidence type="ECO:0000256" key="1">
    <source>
        <dbReference type="SAM" id="MobiDB-lite"/>
    </source>
</evidence>